<dbReference type="AlphaFoldDB" id="A0A2P2M552"/>
<evidence type="ECO:0000313" key="1">
    <source>
        <dbReference type="EMBL" id="MBX25337.1"/>
    </source>
</evidence>
<protein>
    <submittedName>
        <fullName evidence="1">Uncharacterized protein</fullName>
    </submittedName>
</protein>
<reference evidence="1" key="1">
    <citation type="submission" date="2018-02" db="EMBL/GenBank/DDBJ databases">
        <title>Rhizophora mucronata_Transcriptome.</title>
        <authorList>
            <person name="Meera S.P."/>
            <person name="Sreeshan A."/>
            <person name="Augustine A."/>
        </authorList>
    </citation>
    <scope>NUCLEOTIDE SEQUENCE</scope>
    <source>
        <tissue evidence="1">Leaf</tissue>
    </source>
</reference>
<proteinExistence type="predicted"/>
<sequence length="65" mass="7851">MDAWSNSKREKHLTGRSRVGRTNLLWSRERRLCRSTTCLTLQQKDMGRLWLLLFHKDWGFVKKDC</sequence>
<name>A0A2P2M552_RHIMU</name>
<organism evidence="1">
    <name type="scientific">Rhizophora mucronata</name>
    <name type="common">Asiatic mangrove</name>
    <dbReference type="NCBI Taxonomy" id="61149"/>
    <lineage>
        <taxon>Eukaryota</taxon>
        <taxon>Viridiplantae</taxon>
        <taxon>Streptophyta</taxon>
        <taxon>Embryophyta</taxon>
        <taxon>Tracheophyta</taxon>
        <taxon>Spermatophyta</taxon>
        <taxon>Magnoliopsida</taxon>
        <taxon>eudicotyledons</taxon>
        <taxon>Gunneridae</taxon>
        <taxon>Pentapetalae</taxon>
        <taxon>rosids</taxon>
        <taxon>fabids</taxon>
        <taxon>Malpighiales</taxon>
        <taxon>Rhizophoraceae</taxon>
        <taxon>Rhizophora</taxon>
    </lineage>
</organism>
<accession>A0A2P2M552</accession>
<dbReference type="EMBL" id="GGEC01044853">
    <property type="protein sequence ID" value="MBX25337.1"/>
    <property type="molecule type" value="Transcribed_RNA"/>
</dbReference>